<dbReference type="PANTHER" id="PTHR33607">
    <property type="entry name" value="ENDONUCLEASE-1"/>
    <property type="match status" value="1"/>
</dbReference>
<reference evidence="8" key="1">
    <citation type="submission" date="2018-11" db="EMBL/GenBank/DDBJ databases">
        <title>Proposal to divide the Flavobacteriaceae and reorganize its genera based on Amino Acid Identity values calculated from whole genome sequences.</title>
        <authorList>
            <person name="Nicholson A.C."/>
            <person name="Gulvik C.A."/>
            <person name="Whitney A.M."/>
            <person name="Humrighouse B.W."/>
            <person name="Bell M."/>
            <person name="Holmes B."/>
            <person name="Steigerwalt A.G."/>
            <person name="Villarma A."/>
            <person name="Sheth M."/>
            <person name="Batra D."/>
            <person name="Pryor J."/>
            <person name="Bernardet J.-F."/>
            <person name="Hugo C."/>
            <person name="Kampfer P."/>
            <person name="Newman J.D."/>
            <person name="McQuiston J.R."/>
        </authorList>
    </citation>
    <scope>NUCLEOTIDE SEQUENCE [LARGE SCALE GENOMIC DNA]</scope>
    <source>
        <strain evidence="8">G0081</strain>
    </source>
</reference>
<name>A0A3G8XJJ8_9FLAO</name>
<comment type="similarity">
    <text evidence="1">Belongs to the EndA/NucM nuclease family.</text>
</comment>
<feature type="signal peptide" evidence="5">
    <location>
        <begin position="1"/>
        <end position="20"/>
    </location>
</feature>
<feature type="chain" id="PRO_5018131712" evidence="5">
    <location>
        <begin position="21"/>
        <end position="589"/>
    </location>
</feature>
<dbReference type="Pfam" id="PF18962">
    <property type="entry name" value="Por_Secre_tail"/>
    <property type="match status" value="1"/>
</dbReference>
<organism evidence="7 8">
    <name type="scientific">Kaistella carnis</name>
    <dbReference type="NCBI Taxonomy" id="1241979"/>
    <lineage>
        <taxon>Bacteria</taxon>
        <taxon>Pseudomonadati</taxon>
        <taxon>Bacteroidota</taxon>
        <taxon>Flavobacteriia</taxon>
        <taxon>Flavobacteriales</taxon>
        <taxon>Weeksellaceae</taxon>
        <taxon>Chryseobacterium group</taxon>
        <taxon>Kaistella</taxon>
    </lineage>
</organism>
<dbReference type="PANTHER" id="PTHR33607:SF2">
    <property type="entry name" value="ENDONUCLEASE-1"/>
    <property type="match status" value="1"/>
</dbReference>
<protein>
    <submittedName>
        <fullName evidence="7">T9SS C-terminal target domain-containing protein</fullName>
    </submittedName>
</protein>
<dbReference type="OrthoDB" id="5485925at2"/>
<dbReference type="GO" id="GO:0004518">
    <property type="term" value="F:nuclease activity"/>
    <property type="evidence" value="ECO:0007669"/>
    <property type="project" value="UniProtKB-KW"/>
</dbReference>
<evidence type="ECO:0000256" key="4">
    <source>
        <dbReference type="ARBA" id="ARBA00022801"/>
    </source>
</evidence>
<dbReference type="Pfam" id="PF00041">
    <property type="entry name" value="fn3"/>
    <property type="match status" value="1"/>
</dbReference>
<dbReference type="Proteomes" id="UP000270185">
    <property type="component" value="Chromosome"/>
</dbReference>
<dbReference type="CDD" id="cd00063">
    <property type="entry name" value="FN3"/>
    <property type="match status" value="1"/>
</dbReference>
<keyword evidence="2" id="KW-0540">Nuclease</keyword>
<feature type="domain" description="Fibronectin type-III" evidence="6">
    <location>
        <begin position="269"/>
        <end position="354"/>
    </location>
</feature>
<keyword evidence="4" id="KW-0378">Hydrolase</keyword>
<sequence length="589" mass="63538">MKLKLSFLASILSFFIYAQSAPAYYSGVNFNKTQNELKNELAALITTTHTTVISYSELKTLLATSDADPEKPGNILLIYGSQSSGIHERSRSANGSWNREHVYAKSKGTPNLGTSGPGADGHHLRPADIQLNSNRGSLLFDDGTGALAYKTSRGGWYPGDEWKGDVARILMYMYVRYNTRCLPLNITMNPSTYSSDFPDILLKWNIEDPVSNFEKQRNEIVANKQKNRNPFIDNPYLATVIWGGPAAQNTWPDTFNGGGTTADTEAPTVPAGLEVSGATASSITLNWNAASDNVAVSGYEVYVNGAYHSTAASPNTTITGLSPATTYSFYILAKDAAGNKSAASATVMGTTEAGTGTGDGTSCGTEDFENIPSTGSNPPASSYADRTWSSNGIVWTATNARTDKQIYIDGDANKAICMKKGTLKSSVISGGIGTLTVKTYLPFSDSSGNYILKINGVVKGQIPYSKTKQTQTINNINVAGDVVIELIDETTSNRVSFDNLTWTCYSQLSNDEVETANQKIAVYPNPVKNSEFFISGISKNETIKVYNLNGQLLKTINNVNNKEKVSLNNLPKGVYFVTTKTQSAKIIVD</sequence>
<evidence type="ECO:0000256" key="1">
    <source>
        <dbReference type="ARBA" id="ARBA00006429"/>
    </source>
</evidence>
<dbReference type="GO" id="GO:0016787">
    <property type="term" value="F:hydrolase activity"/>
    <property type="evidence" value="ECO:0007669"/>
    <property type="project" value="UniProtKB-KW"/>
</dbReference>
<dbReference type="NCBIfam" id="TIGR04183">
    <property type="entry name" value="Por_Secre_tail"/>
    <property type="match status" value="1"/>
</dbReference>
<dbReference type="KEGG" id="ccas:EIB73_01550"/>
<evidence type="ECO:0000313" key="7">
    <source>
        <dbReference type="EMBL" id="AZI31937.1"/>
    </source>
</evidence>
<dbReference type="InterPro" id="IPR026444">
    <property type="entry name" value="Secre_tail"/>
</dbReference>
<evidence type="ECO:0000313" key="8">
    <source>
        <dbReference type="Proteomes" id="UP000270185"/>
    </source>
</evidence>
<dbReference type="InterPro" id="IPR036116">
    <property type="entry name" value="FN3_sf"/>
</dbReference>
<evidence type="ECO:0000256" key="3">
    <source>
        <dbReference type="ARBA" id="ARBA00022729"/>
    </source>
</evidence>
<gene>
    <name evidence="7" type="ORF">EIB73_01550</name>
</gene>
<evidence type="ECO:0000256" key="5">
    <source>
        <dbReference type="SAM" id="SignalP"/>
    </source>
</evidence>
<dbReference type="InterPro" id="IPR013783">
    <property type="entry name" value="Ig-like_fold"/>
</dbReference>
<dbReference type="InterPro" id="IPR007346">
    <property type="entry name" value="Endonuclease-I"/>
</dbReference>
<accession>A0A3G8XJJ8</accession>
<dbReference type="SUPFAM" id="SSF54060">
    <property type="entry name" value="His-Me finger endonucleases"/>
    <property type="match status" value="1"/>
</dbReference>
<keyword evidence="8" id="KW-1185">Reference proteome</keyword>
<dbReference type="Pfam" id="PF04231">
    <property type="entry name" value="Endonuclease_1"/>
    <property type="match status" value="1"/>
</dbReference>
<dbReference type="InterPro" id="IPR044925">
    <property type="entry name" value="His-Me_finger_sf"/>
</dbReference>
<dbReference type="InterPro" id="IPR003961">
    <property type="entry name" value="FN3_dom"/>
</dbReference>
<dbReference type="SUPFAM" id="SSF49265">
    <property type="entry name" value="Fibronectin type III"/>
    <property type="match status" value="1"/>
</dbReference>
<dbReference type="SMART" id="SM00060">
    <property type="entry name" value="FN3"/>
    <property type="match status" value="1"/>
</dbReference>
<evidence type="ECO:0000259" key="6">
    <source>
        <dbReference type="PROSITE" id="PS50853"/>
    </source>
</evidence>
<dbReference type="Gene3D" id="2.60.40.10">
    <property type="entry name" value="Immunoglobulins"/>
    <property type="match status" value="1"/>
</dbReference>
<dbReference type="PROSITE" id="PS50853">
    <property type="entry name" value="FN3"/>
    <property type="match status" value="1"/>
</dbReference>
<keyword evidence="3 5" id="KW-0732">Signal</keyword>
<dbReference type="AlphaFoldDB" id="A0A3G8XJJ8"/>
<dbReference type="RefSeq" id="WP_125021971.1">
    <property type="nucleotide sequence ID" value="NZ_CP034159.1"/>
</dbReference>
<dbReference type="EMBL" id="CP034159">
    <property type="protein sequence ID" value="AZI31937.1"/>
    <property type="molecule type" value="Genomic_DNA"/>
</dbReference>
<evidence type="ECO:0000256" key="2">
    <source>
        <dbReference type="ARBA" id="ARBA00022722"/>
    </source>
</evidence>
<proteinExistence type="inferred from homology"/>